<evidence type="ECO:0000313" key="2">
    <source>
        <dbReference type="Proteomes" id="UP001209854"/>
    </source>
</evidence>
<accession>A0ABT3N4D1</accession>
<sequence length="208" mass="23610">MSEAFFDGSAIFRGDMDAAEGEFSGEFSAGNVDALSQINIADGAVSTYVFIQGSISQHLAPNAVWGSYKQIQFHVPTYPADLVDIKFSAFFQRQAIRKVETDGKETRFTGYPFVSYPKGSVYLWVSGAWRFYQDFYFVESVPELREKYTYTDDLVVPLAMRYVGKELMGKSVLVRFWGDANRKYGSGDYIYDLGIIPKNKISLAYRMR</sequence>
<dbReference type="EMBL" id="JAPFCC010000002">
    <property type="protein sequence ID" value="MCW7556480.1"/>
    <property type="molecule type" value="Genomic_DNA"/>
</dbReference>
<dbReference type="Proteomes" id="UP001209854">
    <property type="component" value="Unassembled WGS sequence"/>
</dbReference>
<evidence type="ECO:0000313" key="1">
    <source>
        <dbReference type="EMBL" id="MCW7556480.1"/>
    </source>
</evidence>
<organism evidence="1 2">
    <name type="scientific">Endozoicomonas gorgoniicola</name>
    <dbReference type="NCBI Taxonomy" id="1234144"/>
    <lineage>
        <taxon>Bacteria</taxon>
        <taxon>Pseudomonadati</taxon>
        <taxon>Pseudomonadota</taxon>
        <taxon>Gammaproteobacteria</taxon>
        <taxon>Oceanospirillales</taxon>
        <taxon>Endozoicomonadaceae</taxon>
        <taxon>Endozoicomonas</taxon>
    </lineage>
</organism>
<comment type="caution">
    <text evidence="1">The sequence shown here is derived from an EMBL/GenBank/DDBJ whole genome shotgun (WGS) entry which is preliminary data.</text>
</comment>
<proteinExistence type="predicted"/>
<gene>
    <name evidence="1" type="ORF">NX722_28360</name>
</gene>
<name>A0ABT3N4D1_9GAMM</name>
<keyword evidence="2" id="KW-1185">Reference proteome</keyword>
<reference evidence="1 2" key="1">
    <citation type="submission" date="2022-10" db="EMBL/GenBank/DDBJ databases">
        <title>High-quality genome sequences of two octocoral-associated bacteria, Endozoicomonas euniceicola EF212 and Endozoicomonas gorgoniicola PS125.</title>
        <authorList>
            <person name="Chiou Y.-J."/>
            <person name="Chen Y.-H."/>
        </authorList>
    </citation>
    <scope>NUCLEOTIDE SEQUENCE [LARGE SCALE GENOMIC DNA]</scope>
    <source>
        <strain evidence="1 2">PS125</strain>
    </source>
</reference>
<protein>
    <submittedName>
        <fullName evidence="1">Uncharacterized protein</fullName>
    </submittedName>
</protein>
<dbReference type="RefSeq" id="WP_262568781.1">
    <property type="nucleotide sequence ID" value="NZ_CP103299.1"/>
</dbReference>